<dbReference type="PRINTS" id="PR00080">
    <property type="entry name" value="SDRFAMILY"/>
</dbReference>
<dbReference type="Pfam" id="PF00106">
    <property type="entry name" value="adh_short"/>
    <property type="match status" value="1"/>
</dbReference>
<feature type="domain" description="Ketoreductase" evidence="3">
    <location>
        <begin position="5"/>
        <end position="189"/>
    </location>
</feature>
<dbReference type="InterPro" id="IPR036291">
    <property type="entry name" value="NAD(P)-bd_dom_sf"/>
</dbReference>
<evidence type="ECO:0000313" key="5">
    <source>
        <dbReference type="Proteomes" id="UP000662939"/>
    </source>
</evidence>
<evidence type="ECO:0000256" key="1">
    <source>
        <dbReference type="ARBA" id="ARBA00006484"/>
    </source>
</evidence>
<dbReference type="SMART" id="SM00822">
    <property type="entry name" value="PKS_KR"/>
    <property type="match status" value="1"/>
</dbReference>
<dbReference type="InterPro" id="IPR002347">
    <property type="entry name" value="SDR_fam"/>
</dbReference>
<sequence length="237" mass="25599">MMTNKTLLLTGASRGIGAATVRRFVSADNGYGQLALLARASDDFDQLIKTLEADNPHNKTLLPFEVDLGDTEALIDTVAAVHRATGGVDMLVNNAGYTAPAAIQQSELADFERTMSVNLYAPFILVRELLRAGNHFDLIVNIASTAGLHGRAGWLTYSASKAALINMSEVMKEELKIYGTRVACLAPGRCATALRSKLAPEEDPSTIMQPEHVAQIVEFLTTDASRLIDSERLVVKL</sequence>
<name>A0A895XNU9_9ACTN</name>
<comment type="similarity">
    <text evidence="1 2">Belongs to the short-chain dehydrogenases/reductases (SDR) family.</text>
</comment>
<keyword evidence="5" id="KW-1185">Reference proteome</keyword>
<dbReference type="CDD" id="cd05233">
    <property type="entry name" value="SDR_c"/>
    <property type="match status" value="1"/>
</dbReference>
<organism evidence="4 5">
    <name type="scientific">Natronoglycomyces albus</name>
    <dbReference type="NCBI Taxonomy" id="2811108"/>
    <lineage>
        <taxon>Bacteria</taxon>
        <taxon>Bacillati</taxon>
        <taxon>Actinomycetota</taxon>
        <taxon>Actinomycetes</taxon>
        <taxon>Glycomycetales</taxon>
        <taxon>Glycomycetaceae</taxon>
        <taxon>Natronoglycomyces</taxon>
    </lineage>
</organism>
<evidence type="ECO:0000313" key="4">
    <source>
        <dbReference type="EMBL" id="QSB05059.1"/>
    </source>
</evidence>
<evidence type="ECO:0000259" key="3">
    <source>
        <dbReference type="SMART" id="SM00822"/>
    </source>
</evidence>
<dbReference type="InterPro" id="IPR057326">
    <property type="entry name" value="KR_dom"/>
</dbReference>
<accession>A0A895XNU9</accession>
<dbReference type="PRINTS" id="PR00081">
    <property type="entry name" value="GDHRDH"/>
</dbReference>
<dbReference type="GO" id="GO:0030497">
    <property type="term" value="P:fatty acid elongation"/>
    <property type="evidence" value="ECO:0007669"/>
    <property type="project" value="TreeGrafter"/>
</dbReference>
<dbReference type="Gene3D" id="3.40.50.720">
    <property type="entry name" value="NAD(P)-binding Rossmann-like Domain"/>
    <property type="match status" value="1"/>
</dbReference>
<dbReference type="Proteomes" id="UP000662939">
    <property type="component" value="Chromosome"/>
</dbReference>
<dbReference type="RefSeq" id="WP_213171060.1">
    <property type="nucleotide sequence ID" value="NZ_CP070496.1"/>
</dbReference>
<dbReference type="KEGG" id="nav:JQS30_15070"/>
<evidence type="ECO:0000256" key="2">
    <source>
        <dbReference type="RuleBase" id="RU000363"/>
    </source>
</evidence>
<dbReference type="PANTHER" id="PTHR42760:SF40">
    <property type="entry name" value="3-OXOACYL-[ACYL-CARRIER-PROTEIN] REDUCTASE, CHLOROPLASTIC"/>
    <property type="match status" value="1"/>
</dbReference>
<protein>
    <submittedName>
        <fullName evidence="4">SDR family oxidoreductase</fullName>
    </submittedName>
</protein>
<dbReference type="PANTHER" id="PTHR42760">
    <property type="entry name" value="SHORT-CHAIN DEHYDROGENASES/REDUCTASES FAMILY MEMBER"/>
    <property type="match status" value="1"/>
</dbReference>
<dbReference type="GO" id="GO:0016616">
    <property type="term" value="F:oxidoreductase activity, acting on the CH-OH group of donors, NAD or NADP as acceptor"/>
    <property type="evidence" value="ECO:0007669"/>
    <property type="project" value="TreeGrafter"/>
</dbReference>
<reference evidence="4" key="1">
    <citation type="submission" date="2021-02" db="EMBL/GenBank/DDBJ databases">
        <title>Natronoglycomyces albus gen. nov., sp. nov, a haloalkaliphilic actinobacterium from a soda solonchak soil.</title>
        <authorList>
            <person name="Sorokin D.Y."/>
            <person name="Khijniak T.V."/>
            <person name="Zakharycheva A.P."/>
            <person name="Boueva O.V."/>
            <person name="Ariskina E.V."/>
            <person name="Hahnke R.L."/>
            <person name="Bunk B."/>
            <person name="Sproer C."/>
            <person name="Schumann P."/>
            <person name="Evtushenko L.I."/>
            <person name="Kublanov I.V."/>
        </authorList>
    </citation>
    <scope>NUCLEOTIDE SEQUENCE</scope>
    <source>
        <strain evidence="4">DSM 106290</strain>
    </source>
</reference>
<dbReference type="SUPFAM" id="SSF51735">
    <property type="entry name" value="NAD(P)-binding Rossmann-fold domains"/>
    <property type="match status" value="1"/>
</dbReference>
<gene>
    <name evidence="4" type="ORF">JQS30_15070</name>
</gene>
<dbReference type="AlphaFoldDB" id="A0A895XNU9"/>
<proteinExistence type="inferred from homology"/>
<dbReference type="EMBL" id="CP070496">
    <property type="protein sequence ID" value="QSB05059.1"/>
    <property type="molecule type" value="Genomic_DNA"/>
</dbReference>